<name>A0A0A1UJ60_9AGAM</name>
<dbReference type="InterPro" id="IPR040521">
    <property type="entry name" value="KDZ"/>
</dbReference>
<evidence type="ECO:0000256" key="2">
    <source>
        <dbReference type="SAM" id="MobiDB-lite"/>
    </source>
</evidence>
<dbReference type="EMBL" id="JATN01000321">
    <property type="protein sequence ID" value="EUC58248.1"/>
    <property type="molecule type" value="Genomic_DNA"/>
</dbReference>
<dbReference type="PANTHER" id="PTHR33096:SF1">
    <property type="entry name" value="CXC1-LIKE CYSTEINE CLUSTER ASSOCIATED WITH KDZ TRANSPOSASES DOMAIN-CONTAINING PROTEIN"/>
    <property type="match status" value="1"/>
</dbReference>
<dbReference type="PANTHER" id="PTHR33096">
    <property type="entry name" value="CXC2 DOMAIN-CONTAINING PROTEIN"/>
    <property type="match status" value="1"/>
</dbReference>
<accession>A0A0A1UJ60</accession>
<reference evidence="4" key="1">
    <citation type="journal article" date="2014" name="Genome Announc.">
        <title>Draft genome sequence of the plant-pathogenic soil fungus Rhizoctonia solani anastomosis group 3 strain Rhs1AP.</title>
        <authorList>
            <person name="Cubeta M.A."/>
            <person name="Thomas E."/>
            <person name="Dean R.A."/>
            <person name="Jabaji S."/>
            <person name="Neate S.M."/>
            <person name="Tavantzis S."/>
            <person name="Toda T."/>
            <person name="Vilgalys R."/>
            <person name="Bharathan N."/>
            <person name="Fedorova-Abrams N."/>
            <person name="Pakala S.B."/>
            <person name="Pakala S.M."/>
            <person name="Zafar N."/>
            <person name="Joardar V."/>
            <person name="Losada L."/>
            <person name="Nierman W.C."/>
        </authorList>
    </citation>
    <scope>NUCLEOTIDE SEQUENCE [LARGE SCALE GENOMIC DNA]</scope>
    <source>
        <strain evidence="4">AG-3</strain>
    </source>
</reference>
<dbReference type="OrthoDB" id="3257768at2759"/>
<evidence type="ECO:0000256" key="1">
    <source>
        <dbReference type="SAM" id="Coils"/>
    </source>
</evidence>
<feature type="region of interest" description="Disordered" evidence="2">
    <location>
        <begin position="21"/>
        <end position="82"/>
    </location>
</feature>
<feature type="region of interest" description="Disordered" evidence="2">
    <location>
        <begin position="576"/>
        <end position="618"/>
    </location>
</feature>
<organism evidence="3 4">
    <name type="scientific">Rhizoctonia solani AG-3 Rhs1AP</name>
    <dbReference type="NCBI Taxonomy" id="1086054"/>
    <lineage>
        <taxon>Eukaryota</taxon>
        <taxon>Fungi</taxon>
        <taxon>Dikarya</taxon>
        <taxon>Basidiomycota</taxon>
        <taxon>Agaricomycotina</taxon>
        <taxon>Agaricomycetes</taxon>
        <taxon>Cantharellales</taxon>
        <taxon>Ceratobasidiaceae</taxon>
        <taxon>Rhizoctonia</taxon>
    </lineage>
</organism>
<protein>
    <recommendedName>
        <fullName evidence="5">CxC2-like cysteine cluster KDZ transposase-associated domain-containing protein</fullName>
    </recommendedName>
</protein>
<evidence type="ECO:0000313" key="4">
    <source>
        <dbReference type="Proteomes" id="UP000030108"/>
    </source>
</evidence>
<dbReference type="Proteomes" id="UP000030108">
    <property type="component" value="Unassembled WGS sequence"/>
</dbReference>
<sequence>MGRPKPGLVFRTLIEKGGKLIRTKSAKSKSAPKPTEVNVSEKDGPSGSRASKLQRTETPRTSLSEITPEHKGCCSPNSSTVPAEDEWGFEESGFTVPPAPDYAPTSGFTIRLLRHFGIFSTLAKGSAHKYYAMLERQTRPGFPGYLLMLRRSGITFPQHPKPAFEDSLAIKCPACPNPGLNFELVEVPAEEVYWISFDGNFKNARKAKVFSNDDICFTVGDMYFVDQELYKAWLKSRDSEEDASSKRAKDRPECDNHKAAQDKFVGLRGLDVTGIGALTCTRHTFFLPNGVVDFYKGERFVYSDYAFASVVLYLIRHGNLPIGMTYDIWCHWIPNLKKRLQDLPERIALPADLDLAGGIPKFHLQGHANVCWVRYSLNNMQFVGRIEGEGVERAWAYLNETAGSTCEKSPGARWDSINLILSDWNFDKMVRMVSSLVTKFQEAIRMFHRLLEVFLELDESLPVPLTKAWRDVPTKPTETAPGKWMSPFQAAEHAGEGFQEAIKREQENEDKLNSESSQQVGVTKWVSSGIELQYSMELVRWEVKKIGKDATAGQHNYLNDRRKQLNDRIVLHRGKRDGFMGDVGEPDHPDLRPAAAPDPEHTVLGLPSSYNRHTQTGSATSSLAQLEIQLRRAACNDALESLKNLLGAKILAYKYKKEIVSGVRATTRAMTALREHEERVSRMRWKYNNSQAALLRLSKEQSDVDTYRVIEDKDVKQLTHYIEDRTREVGQRELGIPWIWRSRAAETKEGWQAEALRTEWFRARQRYKQWEEELKLLKREMVMTIRQFSSYFNIWLFKSNCEGLTPGMSEYAARKSDFYFELQAEAIRQCLPLIKDPIVELKWASAWVSTFEADQV</sequence>
<dbReference type="AlphaFoldDB" id="A0A0A1UJ60"/>
<proteinExistence type="predicted"/>
<dbReference type="Pfam" id="PF18758">
    <property type="entry name" value="KDZ"/>
    <property type="match status" value="1"/>
</dbReference>
<gene>
    <name evidence="3" type="ORF">RSOL_241280</name>
</gene>
<comment type="caution">
    <text evidence="3">The sequence shown here is derived from an EMBL/GenBank/DDBJ whole genome shotgun (WGS) entry which is preliminary data.</text>
</comment>
<keyword evidence="1" id="KW-0175">Coiled coil</keyword>
<evidence type="ECO:0000313" key="3">
    <source>
        <dbReference type="EMBL" id="EUC58248.1"/>
    </source>
</evidence>
<feature type="compositionally biased region" description="Polar residues" evidence="2">
    <location>
        <begin position="608"/>
        <end position="618"/>
    </location>
</feature>
<feature type="coiled-coil region" evidence="1">
    <location>
        <begin position="760"/>
        <end position="787"/>
    </location>
</feature>
<evidence type="ECO:0008006" key="5">
    <source>
        <dbReference type="Google" id="ProtNLM"/>
    </source>
</evidence>
<feature type="non-terminal residue" evidence="3">
    <location>
        <position position="856"/>
    </location>
</feature>